<reference evidence="8" key="1">
    <citation type="submission" date="2020-07" db="EMBL/GenBank/DDBJ databases">
        <title>Huge and variable diversity of episymbiotic CPR bacteria and DPANN archaea in groundwater ecosystems.</title>
        <authorList>
            <person name="He C.Y."/>
            <person name="Keren R."/>
            <person name="Whittaker M."/>
            <person name="Farag I.F."/>
            <person name="Doudna J."/>
            <person name="Cate J.H.D."/>
            <person name="Banfield J.F."/>
        </authorList>
    </citation>
    <scope>NUCLEOTIDE SEQUENCE</scope>
    <source>
        <strain evidence="8">NC_groundwater_1370_Ag_S-0.2um_69_93</strain>
    </source>
</reference>
<dbReference type="InterPro" id="IPR001750">
    <property type="entry name" value="ND/Mrp_TM"/>
</dbReference>
<evidence type="ECO:0000313" key="9">
    <source>
        <dbReference type="Proteomes" id="UP000752292"/>
    </source>
</evidence>
<dbReference type="GO" id="GO:0012505">
    <property type="term" value="C:endomembrane system"/>
    <property type="evidence" value="ECO:0007669"/>
    <property type="project" value="UniProtKB-SubCell"/>
</dbReference>
<feature type="transmembrane region" description="Helical" evidence="6">
    <location>
        <begin position="205"/>
        <end position="223"/>
    </location>
</feature>
<protein>
    <submittedName>
        <fullName evidence="8">NADH-quinone oxidoreductase subunit N</fullName>
    </submittedName>
</protein>
<dbReference type="GO" id="GO:0016020">
    <property type="term" value="C:membrane"/>
    <property type="evidence" value="ECO:0007669"/>
    <property type="project" value="UniProtKB-SubCell"/>
</dbReference>
<evidence type="ECO:0000256" key="2">
    <source>
        <dbReference type="ARBA" id="ARBA00022692"/>
    </source>
</evidence>
<sequence length="283" mass="30228">LLVAGFGFKLALVPFHMWLPDAYTGAPTAITAFMSVAVKGATVAALIRIFFTAFPAMAPKWNLLLWVLAAATMIWGNVAAIAQTNLKRLLAYSSIAHAGYILMGVVAGLGTAGGKAVFSPEAVSAVAFYLVAYLFTNLGAFGMLVLICREGYRGDSIEDWRGVGQAHPWAGLAFVVFLLSLAGIPPTAGFVGKLFLFAAAIQNEYYWLAVIGILTSAVSVYYYGRVMMVMFMEDRRGAQPAVEFSKAPSLFLALVLLLFFTLLLGVFPGGFIEAARGSVQGLL</sequence>
<dbReference type="AlphaFoldDB" id="A0A932ZV35"/>
<feature type="transmembrane region" description="Helical" evidence="6">
    <location>
        <begin position="169"/>
        <end position="199"/>
    </location>
</feature>
<feature type="domain" description="NADH:quinone oxidoreductase/Mrp antiporter transmembrane" evidence="7">
    <location>
        <begin position="1"/>
        <end position="218"/>
    </location>
</feature>
<evidence type="ECO:0000256" key="6">
    <source>
        <dbReference type="SAM" id="Phobius"/>
    </source>
</evidence>
<dbReference type="Pfam" id="PF00361">
    <property type="entry name" value="Proton_antipo_M"/>
    <property type="match status" value="1"/>
</dbReference>
<feature type="transmembrane region" description="Helical" evidence="6">
    <location>
        <begin position="29"/>
        <end position="51"/>
    </location>
</feature>
<dbReference type="EMBL" id="JACQRX010000069">
    <property type="protein sequence ID" value="MBI4251120.1"/>
    <property type="molecule type" value="Genomic_DNA"/>
</dbReference>
<evidence type="ECO:0000256" key="4">
    <source>
        <dbReference type="ARBA" id="ARBA00023136"/>
    </source>
</evidence>
<keyword evidence="2 5" id="KW-0812">Transmembrane</keyword>
<keyword evidence="4 6" id="KW-0472">Membrane</keyword>
<feature type="transmembrane region" description="Helical" evidence="6">
    <location>
        <begin position="89"/>
        <end position="110"/>
    </location>
</feature>
<feature type="transmembrane region" description="Helical" evidence="6">
    <location>
        <begin position="63"/>
        <end position="82"/>
    </location>
</feature>
<dbReference type="Proteomes" id="UP000752292">
    <property type="component" value="Unassembled WGS sequence"/>
</dbReference>
<comment type="subcellular location">
    <subcellularLocation>
        <location evidence="1">Endomembrane system</location>
        <topology evidence="1">Multi-pass membrane protein</topology>
    </subcellularLocation>
    <subcellularLocation>
        <location evidence="5">Membrane</location>
        <topology evidence="5">Multi-pass membrane protein</topology>
    </subcellularLocation>
</comment>
<name>A0A932ZV35_UNCTE</name>
<evidence type="ECO:0000256" key="5">
    <source>
        <dbReference type="RuleBase" id="RU000320"/>
    </source>
</evidence>
<evidence type="ECO:0000259" key="7">
    <source>
        <dbReference type="Pfam" id="PF00361"/>
    </source>
</evidence>
<comment type="caution">
    <text evidence="8">The sequence shown here is derived from an EMBL/GenBank/DDBJ whole genome shotgun (WGS) entry which is preliminary data.</text>
</comment>
<evidence type="ECO:0000256" key="1">
    <source>
        <dbReference type="ARBA" id="ARBA00004127"/>
    </source>
</evidence>
<keyword evidence="3 6" id="KW-1133">Transmembrane helix</keyword>
<accession>A0A932ZV35</accession>
<dbReference type="PANTHER" id="PTHR22773">
    <property type="entry name" value="NADH DEHYDROGENASE"/>
    <property type="match status" value="1"/>
</dbReference>
<feature type="transmembrane region" description="Helical" evidence="6">
    <location>
        <begin position="244"/>
        <end position="267"/>
    </location>
</feature>
<feature type="transmembrane region" description="Helical" evidence="6">
    <location>
        <begin position="122"/>
        <end position="148"/>
    </location>
</feature>
<gene>
    <name evidence="8" type="ORF">HY618_01565</name>
</gene>
<evidence type="ECO:0000313" key="8">
    <source>
        <dbReference type="EMBL" id="MBI4251120.1"/>
    </source>
</evidence>
<organism evidence="8 9">
    <name type="scientific">Tectimicrobiota bacterium</name>
    <dbReference type="NCBI Taxonomy" id="2528274"/>
    <lineage>
        <taxon>Bacteria</taxon>
        <taxon>Pseudomonadati</taxon>
        <taxon>Nitrospinota/Tectimicrobiota group</taxon>
        <taxon>Candidatus Tectimicrobiota</taxon>
    </lineage>
</organism>
<feature type="non-terminal residue" evidence="8">
    <location>
        <position position="1"/>
    </location>
</feature>
<evidence type="ECO:0000256" key="3">
    <source>
        <dbReference type="ARBA" id="ARBA00022989"/>
    </source>
</evidence>
<proteinExistence type="predicted"/>